<proteinExistence type="predicted"/>
<reference evidence="1 2" key="1">
    <citation type="submission" date="2021-03" db="EMBL/GenBank/DDBJ databases">
        <title>Genomic Encyclopedia of Type Strains, Phase IV (KMG-IV): sequencing the most valuable type-strain genomes for metagenomic binning, comparative biology and taxonomic classification.</title>
        <authorList>
            <person name="Goeker M."/>
        </authorList>
    </citation>
    <scope>NUCLEOTIDE SEQUENCE [LARGE SCALE GENOMIC DNA]</scope>
    <source>
        <strain evidence="1 2">DSM 27138</strain>
    </source>
</reference>
<protein>
    <submittedName>
        <fullName evidence="1">Cell fate (Sporulation/competence/biofilm development) regulator YlbF (YheA/YmcA/DUF963 family)</fullName>
    </submittedName>
</protein>
<dbReference type="Pfam" id="PF06133">
    <property type="entry name" value="Com_YlbF"/>
    <property type="match status" value="1"/>
</dbReference>
<evidence type="ECO:0000313" key="2">
    <source>
        <dbReference type="Proteomes" id="UP001519289"/>
    </source>
</evidence>
<keyword evidence="2" id="KW-1185">Reference proteome</keyword>
<dbReference type="SUPFAM" id="SSF158622">
    <property type="entry name" value="YheA/YmcA-like"/>
    <property type="match status" value="1"/>
</dbReference>
<sequence length="136" mass="14834">MSVATRQNVWVLARELAEAIAGTPEVQEFRRTEDAVLADPEAVALIREYEEAKRAVKFSRNAPPEEQQRLIERFLAVEERFNAHEAIQAYWNARVALDAFMDRVNAVVTFPITGREAPKVKGGACGSGGGGCGCGG</sequence>
<gene>
    <name evidence="1" type="ORF">J2Z79_000160</name>
</gene>
<accession>A0ABS4JMM2</accession>
<dbReference type="InterPro" id="IPR023378">
    <property type="entry name" value="YheA/YmcA-like_dom_sf"/>
</dbReference>
<dbReference type="EMBL" id="JAGGLG010000001">
    <property type="protein sequence ID" value="MBP2016787.1"/>
    <property type="molecule type" value="Genomic_DNA"/>
</dbReference>
<dbReference type="RefSeq" id="WP_209464935.1">
    <property type="nucleotide sequence ID" value="NZ_JAGGLG010000001.1"/>
</dbReference>
<evidence type="ECO:0000313" key="1">
    <source>
        <dbReference type="EMBL" id="MBP2016787.1"/>
    </source>
</evidence>
<dbReference type="InterPro" id="IPR010368">
    <property type="entry name" value="Com_YlbF"/>
</dbReference>
<dbReference type="Gene3D" id="1.20.1500.10">
    <property type="entry name" value="YheA/YmcA-like"/>
    <property type="match status" value="1"/>
</dbReference>
<comment type="caution">
    <text evidence="1">The sequence shown here is derived from an EMBL/GenBank/DDBJ whole genome shotgun (WGS) entry which is preliminary data.</text>
</comment>
<organism evidence="1 2">
    <name type="scientific">Symbiobacterium terraclitae</name>
    <dbReference type="NCBI Taxonomy" id="557451"/>
    <lineage>
        <taxon>Bacteria</taxon>
        <taxon>Bacillati</taxon>
        <taxon>Bacillota</taxon>
        <taxon>Clostridia</taxon>
        <taxon>Eubacteriales</taxon>
        <taxon>Symbiobacteriaceae</taxon>
        <taxon>Symbiobacterium</taxon>
    </lineage>
</organism>
<name>A0ABS4JMM2_9FIRM</name>
<dbReference type="Proteomes" id="UP001519289">
    <property type="component" value="Unassembled WGS sequence"/>
</dbReference>